<sequence length="214" mass="22386">MAAALVLALTGCEESVPAAGSGKASGAPGKDLQGAVDPSQPPISLDPTGLMNALPIESQVGDVMVGGDPFLAQGNDAVEYCVDEESIDCVDVDAVAGKDMEERSDSSDTRVEFRLYSFETVEQAKAAMKAQVDSWRKADAKSGGRWQQKTVDSGADETEAVRDDEVDVDVVVMRLGTVVSHIVALDVLPDNVRHAAVVQASQIQAAAMTRSGGH</sequence>
<feature type="compositionally biased region" description="Low complexity" evidence="1">
    <location>
        <begin position="17"/>
        <end position="30"/>
    </location>
</feature>
<dbReference type="EMBL" id="JBEZAM010000017">
    <property type="protein sequence ID" value="MEU7294608.1"/>
    <property type="molecule type" value="Genomic_DNA"/>
</dbReference>
<gene>
    <name evidence="2" type="ORF">AB0A76_15560</name>
</gene>
<feature type="region of interest" description="Disordered" evidence="1">
    <location>
        <begin position="15"/>
        <end position="45"/>
    </location>
</feature>
<evidence type="ECO:0000313" key="3">
    <source>
        <dbReference type="Proteomes" id="UP001551210"/>
    </source>
</evidence>
<comment type="caution">
    <text evidence="2">The sequence shown here is derived from an EMBL/GenBank/DDBJ whole genome shotgun (WGS) entry which is preliminary data.</text>
</comment>
<evidence type="ECO:0008006" key="4">
    <source>
        <dbReference type="Google" id="ProtNLM"/>
    </source>
</evidence>
<dbReference type="RefSeq" id="WP_359207848.1">
    <property type="nucleotide sequence ID" value="NZ_JBEZAM010000017.1"/>
</dbReference>
<dbReference type="Proteomes" id="UP001551210">
    <property type="component" value="Unassembled WGS sequence"/>
</dbReference>
<proteinExistence type="predicted"/>
<evidence type="ECO:0000256" key="1">
    <source>
        <dbReference type="SAM" id="MobiDB-lite"/>
    </source>
</evidence>
<evidence type="ECO:0000313" key="2">
    <source>
        <dbReference type="EMBL" id="MEU7294608.1"/>
    </source>
</evidence>
<reference evidence="2 3" key="1">
    <citation type="submission" date="2024-06" db="EMBL/GenBank/DDBJ databases">
        <title>The Natural Products Discovery Center: Release of the First 8490 Sequenced Strains for Exploring Actinobacteria Biosynthetic Diversity.</title>
        <authorList>
            <person name="Kalkreuter E."/>
            <person name="Kautsar S.A."/>
            <person name="Yang D."/>
            <person name="Bader C.D."/>
            <person name="Teijaro C.N."/>
            <person name="Fluegel L."/>
            <person name="Davis C.M."/>
            <person name="Simpson J.R."/>
            <person name="Lauterbach L."/>
            <person name="Steele A.D."/>
            <person name="Gui C."/>
            <person name="Meng S."/>
            <person name="Li G."/>
            <person name="Viehrig K."/>
            <person name="Ye F."/>
            <person name="Su P."/>
            <person name="Kiefer A.F."/>
            <person name="Nichols A."/>
            <person name="Cepeda A.J."/>
            <person name="Yan W."/>
            <person name="Fan B."/>
            <person name="Jiang Y."/>
            <person name="Adhikari A."/>
            <person name="Zheng C.-J."/>
            <person name="Schuster L."/>
            <person name="Cowan T.M."/>
            <person name="Smanski M.J."/>
            <person name="Chevrette M.G."/>
            <person name="De Carvalho L.P.S."/>
            <person name="Shen B."/>
        </authorList>
    </citation>
    <scope>NUCLEOTIDE SEQUENCE [LARGE SCALE GENOMIC DNA]</scope>
    <source>
        <strain evidence="2 3">NPDC045705</strain>
    </source>
</reference>
<accession>A0ABV3CY33</accession>
<protein>
    <recommendedName>
        <fullName evidence="4">Lipoprotein</fullName>
    </recommendedName>
</protein>
<name>A0ABV3CY33_STREX</name>
<keyword evidence="3" id="KW-1185">Reference proteome</keyword>
<organism evidence="2 3">
    <name type="scientific">Streptomyces exfoliatus</name>
    <name type="common">Streptomyces hydrogenans</name>
    <dbReference type="NCBI Taxonomy" id="1905"/>
    <lineage>
        <taxon>Bacteria</taxon>
        <taxon>Bacillati</taxon>
        <taxon>Actinomycetota</taxon>
        <taxon>Actinomycetes</taxon>
        <taxon>Kitasatosporales</taxon>
        <taxon>Streptomycetaceae</taxon>
        <taxon>Streptomyces</taxon>
    </lineage>
</organism>